<dbReference type="EMBL" id="JANAVB010030234">
    <property type="protein sequence ID" value="KAJ6813510.1"/>
    <property type="molecule type" value="Genomic_DNA"/>
</dbReference>
<protein>
    <submittedName>
        <fullName evidence="2">Uncharacterized protein</fullName>
    </submittedName>
</protein>
<sequence>MNFRGVAAEPPLEVIAQPDPKGEGAGVEPSASMVLIDDRVMEKTAIHQTGGELILGTTEEPVPELLPQRLKVAIHLYRPSP</sequence>
<accession>A0AAX6FAM0</accession>
<gene>
    <name evidence="2" type="ORF">M6B38_144400</name>
</gene>
<reference evidence="2" key="1">
    <citation type="journal article" date="2023" name="GigaByte">
        <title>Genome assembly of the bearded iris, Iris pallida Lam.</title>
        <authorList>
            <person name="Bruccoleri R.E."/>
            <person name="Oakeley E.J."/>
            <person name="Faust A.M.E."/>
            <person name="Altorfer M."/>
            <person name="Dessus-Babus S."/>
            <person name="Burckhardt D."/>
            <person name="Oertli M."/>
            <person name="Naumann U."/>
            <person name="Petersen F."/>
            <person name="Wong J."/>
        </authorList>
    </citation>
    <scope>NUCLEOTIDE SEQUENCE</scope>
    <source>
        <strain evidence="2">GSM-AAB239-AS_SAM_17_03QT</strain>
    </source>
</reference>
<comment type="caution">
    <text evidence="2">The sequence shown here is derived from an EMBL/GenBank/DDBJ whole genome shotgun (WGS) entry which is preliminary data.</text>
</comment>
<feature type="region of interest" description="Disordered" evidence="1">
    <location>
        <begin position="1"/>
        <end position="29"/>
    </location>
</feature>
<organism evidence="2 3">
    <name type="scientific">Iris pallida</name>
    <name type="common">Sweet iris</name>
    <dbReference type="NCBI Taxonomy" id="29817"/>
    <lineage>
        <taxon>Eukaryota</taxon>
        <taxon>Viridiplantae</taxon>
        <taxon>Streptophyta</taxon>
        <taxon>Embryophyta</taxon>
        <taxon>Tracheophyta</taxon>
        <taxon>Spermatophyta</taxon>
        <taxon>Magnoliopsida</taxon>
        <taxon>Liliopsida</taxon>
        <taxon>Asparagales</taxon>
        <taxon>Iridaceae</taxon>
        <taxon>Iridoideae</taxon>
        <taxon>Irideae</taxon>
        <taxon>Iris</taxon>
    </lineage>
</organism>
<keyword evidence="3" id="KW-1185">Reference proteome</keyword>
<evidence type="ECO:0000313" key="3">
    <source>
        <dbReference type="Proteomes" id="UP001140949"/>
    </source>
</evidence>
<proteinExistence type="predicted"/>
<evidence type="ECO:0000313" key="2">
    <source>
        <dbReference type="EMBL" id="KAJ6813510.1"/>
    </source>
</evidence>
<reference evidence="2" key="2">
    <citation type="submission" date="2023-04" db="EMBL/GenBank/DDBJ databases">
        <authorList>
            <person name="Bruccoleri R.E."/>
            <person name="Oakeley E.J."/>
            <person name="Faust A.-M."/>
            <person name="Dessus-Babus S."/>
            <person name="Altorfer M."/>
            <person name="Burckhardt D."/>
            <person name="Oertli M."/>
            <person name="Naumann U."/>
            <person name="Petersen F."/>
            <person name="Wong J."/>
        </authorList>
    </citation>
    <scope>NUCLEOTIDE SEQUENCE</scope>
    <source>
        <strain evidence="2">GSM-AAB239-AS_SAM_17_03QT</strain>
        <tissue evidence="2">Leaf</tissue>
    </source>
</reference>
<evidence type="ECO:0000256" key="1">
    <source>
        <dbReference type="SAM" id="MobiDB-lite"/>
    </source>
</evidence>
<name>A0AAX6FAM0_IRIPA</name>
<dbReference type="AlphaFoldDB" id="A0AAX6FAM0"/>
<dbReference type="Proteomes" id="UP001140949">
    <property type="component" value="Unassembled WGS sequence"/>
</dbReference>